<organism evidence="3 4">
    <name type="scientific">Aspergillus ellipticus CBS 707.79</name>
    <dbReference type="NCBI Taxonomy" id="1448320"/>
    <lineage>
        <taxon>Eukaryota</taxon>
        <taxon>Fungi</taxon>
        <taxon>Dikarya</taxon>
        <taxon>Ascomycota</taxon>
        <taxon>Pezizomycotina</taxon>
        <taxon>Eurotiomycetes</taxon>
        <taxon>Eurotiomycetidae</taxon>
        <taxon>Eurotiales</taxon>
        <taxon>Aspergillaceae</taxon>
        <taxon>Aspergillus</taxon>
        <taxon>Aspergillus subgen. Circumdati</taxon>
    </lineage>
</organism>
<gene>
    <name evidence="3" type="ORF">BO71DRAFT_446103</name>
</gene>
<evidence type="ECO:0000313" key="3">
    <source>
        <dbReference type="EMBL" id="PYH99828.1"/>
    </source>
</evidence>
<feature type="compositionally biased region" description="Polar residues" evidence="1">
    <location>
        <begin position="475"/>
        <end position="488"/>
    </location>
</feature>
<keyword evidence="4" id="KW-1185">Reference proteome</keyword>
<dbReference type="InterPro" id="IPR051678">
    <property type="entry name" value="AGP_Transferase"/>
</dbReference>
<dbReference type="AlphaFoldDB" id="A0A319EGD2"/>
<evidence type="ECO:0000256" key="1">
    <source>
        <dbReference type="SAM" id="MobiDB-lite"/>
    </source>
</evidence>
<feature type="region of interest" description="Disordered" evidence="1">
    <location>
        <begin position="446"/>
        <end position="488"/>
    </location>
</feature>
<dbReference type="PANTHER" id="PTHR21310:SF37">
    <property type="entry name" value="AMINOGLYCOSIDE PHOSPHOTRANSFERASE DOMAIN-CONTAINING PROTEIN"/>
    <property type="match status" value="1"/>
</dbReference>
<reference evidence="3 4" key="1">
    <citation type="submission" date="2018-02" db="EMBL/GenBank/DDBJ databases">
        <title>The genomes of Aspergillus section Nigri reveals drivers in fungal speciation.</title>
        <authorList>
            <consortium name="DOE Joint Genome Institute"/>
            <person name="Vesth T.C."/>
            <person name="Nybo J."/>
            <person name="Theobald S."/>
            <person name="Brandl J."/>
            <person name="Frisvad J.C."/>
            <person name="Nielsen K.F."/>
            <person name="Lyhne E.K."/>
            <person name="Kogle M.E."/>
            <person name="Kuo A."/>
            <person name="Riley R."/>
            <person name="Clum A."/>
            <person name="Nolan M."/>
            <person name="Lipzen A."/>
            <person name="Salamov A."/>
            <person name="Henrissat B."/>
            <person name="Wiebenga A."/>
            <person name="De vries R.P."/>
            <person name="Grigoriev I.V."/>
            <person name="Mortensen U.H."/>
            <person name="Andersen M.R."/>
            <person name="Baker S.E."/>
        </authorList>
    </citation>
    <scope>NUCLEOTIDE SEQUENCE [LARGE SCALE GENOMIC DNA]</scope>
    <source>
        <strain evidence="3 4">CBS 707.79</strain>
    </source>
</reference>
<dbReference type="GO" id="GO:0016740">
    <property type="term" value="F:transferase activity"/>
    <property type="evidence" value="ECO:0007669"/>
    <property type="project" value="UniProtKB-KW"/>
</dbReference>
<protein>
    <submittedName>
        <fullName evidence="3">Phosphotransferase family protein</fullName>
    </submittedName>
</protein>
<dbReference type="PANTHER" id="PTHR21310">
    <property type="entry name" value="AMINOGLYCOSIDE PHOSPHOTRANSFERASE-RELATED-RELATED"/>
    <property type="match status" value="1"/>
</dbReference>
<dbReference type="Pfam" id="PF01636">
    <property type="entry name" value="APH"/>
    <property type="match status" value="1"/>
</dbReference>
<dbReference type="InterPro" id="IPR002575">
    <property type="entry name" value="Aminoglycoside_PTrfase"/>
</dbReference>
<dbReference type="OrthoDB" id="5412996at2759"/>
<dbReference type="Gene3D" id="3.30.200.20">
    <property type="entry name" value="Phosphorylase Kinase, domain 1"/>
    <property type="match status" value="1"/>
</dbReference>
<dbReference type="SUPFAM" id="SSF56112">
    <property type="entry name" value="Protein kinase-like (PK-like)"/>
    <property type="match status" value="1"/>
</dbReference>
<feature type="compositionally biased region" description="Basic and acidic residues" evidence="1">
    <location>
        <begin position="450"/>
        <end position="470"/>
    </location>
</feature>
<dbReference type="VEuPathDB" id="FungiDB:BO71DRAFT_446103"/>
<evidence type="ECO:0000313" key="4">
    <source>
        <dbReference type="Proteomes" id="UP000247810"/>
    </source>
</evidence>
<dbReference type="STRING" id="1448320.A0A319EGD2"/>
<keyword evidence="3" id="KW-0808">Transferase</keyword>
<proteinExistence type="predicted"/>
<name>A0A319EGD2_9EURO</name>
<evidence type="ECO:0000259" key="2">
    <source>
        <dbReference type="Pfam" id="PF01636"/>
    </source>
</evidence>
<feature type="domain" description="Aminoglycoside phosphotransferase" evidence="2">
    <location>
        <begin position="68"/>
        <end position="289"/>
    </location>
</feature>
<dbReference type="InterPro" id="IPR011009">
    <property type="entry name" value="Kinase-like_dom_sf"/>
</dbReference>
<accession>A0A319EGD2</accession>
<dbReference type="Proteomes" id="UP000247810">
    <property type="component" value="Unassembled WGS sequence"/>
</dbReference>
<dbReference type="EMBL" id="KZ825798">
    <property type="protein sequence ID" value="PYH99828.1"/>
    <property type="molecule type" value="Genomic_DNA"/>
</dbReference>
<sequence length="488" mass="56626">MSPDDMAWEQSEVTSDNWLVQFLERDIMRPIADFVLKHNSGHATEFATLKKGSFNISLRMKYRKEAIVIRFAQPGAVFFPEEKVSNEVAVMRFIVDQTAVPVPFVLHSGTKQESPLELSPFFMMDFVEHETKMYNALNTPDCPGEQRGTLDPNIDESRLEMLYGEMGDILLRLFTLSLPRIGSLTQVDDFSWEVARRPLSMNMNELIRLGESADDCRRKFVARRLFRKLAREKRLTNPPFENGPFKMWCDDLRPANVLLNERMKIVGVVDWKFTYAAPVEFSLAPPWWLLIEQPESWPNGIDDWTKEFDRRLKTFLKAMRGCEDATIQHGRLKTDQRLSGHMQQSWDSGDFWIMYAALHSFAFDAIYWQKIDPRFFESPNSPTDAWKERLNLLDAQEKDEMEQLVAQKMYEMNNRALSWDPDDYTVGYRQQLKRKIEEAKKAKAAADNATKTEKKIMTGEEFEARTDEGKIPPTDTISDSLATTHLSN</sequence>